<accession>A0ABW0ENF0</accession>
<dbReference type="Gene3D" id="3.40.50.300">
    <property type="entry name" value="P-loop containing nucleotide triphosphate hydrolases"/>
    <property type="match status" value="1"/>
</dbReference>
<dbReference type="Proteomes" id="UP001596157">
    <property type="component" value="Unassembled WGS sequence"/>
</dbReference>
<evidence type="ECO:0000259" key="4">
    <source>
        <dbReference type="PROSITE" id="PS50893"/>
    </source>
</evidence>
<comment type="caution">
    <text evidence="5">The sequence shown here is derived from an EMBL/GenBank/DDBJ whole genome shotgun (WGS) entry which is preliminary data.</text>
</comment>
<organism evidence="5 6">
    <name type="scientific">Actinokineospora guangxiensis</name>
    <dbReference type="NCBI Taxonomy" id="1490288"/>
    <lineage>
        <taxon>Bacteria</taxon>
        <taxon>Bacillati</taxon>
        <taxon>Actinomycetota</taxon>
        <taxon>Actinomycetes</taxon>
        <taxon>Pseudonocardiales</taxon>
        <taxon>Pseudonocardiaceae</taxon>
        <taxon>Actinokineospora</taxon>
    </lineage>
</organism>
<dbReference type="EMBL" id="JBHSKF010000004">
    <property type="protein sequence ID" value="MFC5287519.1"/>
    <property type="molecule type" value="Genomic_DNA"/>
</dbReference>
<keyword evidence="3 5" id="KW-0067">ATP-binding</keyword>
<gene>
    <name evidence="5" type="ORF">ACFPM7_10695</name>
</gene>
<name>A0ABW0ENF0_9PSEU</name>
<evidence type="ECO:0000256" key="1">
    <source>
        <dbReference type="ARBA" id="ARBA00022448"/>
    </source>
</evidence>
<dbReference type="SMART" id="SM00382">
    <property type="entry name" value="AAA"/>
    <property type="match status" value="1"/>
</dbReference>
<keyword evidence="2" id="KW-0547">Nucleotide-binding</keyword>
<keyword evidence="1" id="KW-0813">Transport</keyword>
<dbReference type="InterPro" id="IPR003439">
    <property type="entry name" value="ABC_transporter-like_ATP-bd"/>
</dbReference>
<dbReference type="InterPro" id="IPR017871">
    <property type="entry name" value="ABC_transporter-like_CS"/>
</dbReference>
<keyword evidence="6" id="KW-1185">Reference proteome</keyword>
<dbReference type="PANTHER" id="PTHR42788:SF13">
    <property type="entry name" value="ALIPHATIC SULFONATES IMPORT ATP-BINDING PROTEIN SSUB"/>
    <property type="match status" value="1"/>
</dbReference>
<dbReference type="CDD" id="cd03293">
    <property type="entry name" value="ABC_NrtD_SsuB_transporters"/>
    <property type="match status" value="1"/>
</dbReference>
<dbReference type="RefSeq" id="WP_378246581.1">
    <property type="nucleotide sequence ID" value="NZ_JBHSKF010000004.1"/>
</dbReference>
<reference evidence="6" key="1">
    <citation type="journal article" date="2019" name="Int. J. Syst. Evol. Microbiol.">
        <title>The Global Catalogue of Microorganisms (GCM) 10K type strain sequencing project: providing services to taxonomists for standard genome sequencing and annotation.</title>
        <authorList>
            <consortium name="The Broad Institute Genomics Platform"/>
            <consortium name="The Broad Institute Genome Sequencing Center for Infectious Disease"/>
            <person name="Wu L."/>
            <person name="Ma J."/>
        </authorList>
    </citation>
    <scope>NUCLEOTIDE SEQUENCE [LARGE SCALE GENOMIC DNA]</scope>
    <source>
        <strain evidence="6">CCUG 59778</strain>
    </source>
</reference>
<dbReference type="Pfam" id="PF00005">
    <property type="entry name" value="ABC_tran"/>
    <property type="match status" value="1"/>
</dbReference>
<sequence>MTATLAATPAPVPPTATATGTVVGMRGVRKVFGHGPNAVVALDGIDLSVAPGEFVCLLGASGCGKTTVLNLLAGLDRPSAGEIELTTTRPAVMFQEAALMPWLTAARNVELPLRLAGVKRDARRARTRELLELVRLGEVGDKRPHELSGGMRQRVALARALASTLAGNGGEASSLLLMDEPFSALDAITRDVLQGELLRVWETTGTAVVFVTHDVREAVRLGQRVVLLSSKPGRVVQEWTVDGHDEAALTDEVNARLREVISSHAAA</sequence>
<dbReference type="InterPro" id="IPR027417">
    <property type="entry name" value="P-loop_NTPase"/>
</dbReference>
<dbReference type="InterPro" id="IPR003593">
    <property type="entry name" value="AAA+_ATPase"/>
</dbReference>
<evidence type="ECO:0000256" key="2">
    <source>
        <dbReference type="ARBA" id="ARBA00022741"/>
    </source>
</evidence>
<dbReference type="PANTHER" id="PTHR42788">
    <property type="entry name" value="TAURINE IMPORT ATP-BINDING PROTEIN-RELATED"/>
    <property type="match status" value="1"/>
</dbReference>
<dbReference type="InterPro" id="IPR050166">
    <property type="entry name" value="ABC_transporter_ATP-bind"/>
</dbReference>
<evidence type="ECO:0000313" key="6">
    <source>
        <dbReference type="Proteomes" id="UP001596157"/>
    </source>
</evidence>
<evidence type="ECO:0000313" key="5">
    <source>
        <dbReference type="EMBL" id="MFC5287519.1"/>
    </source>
</evidence>
<feature type="domain" description="ABC transporter" evidence="4">
    <location>
        <begin position="23"/>
        <end position="257"/>
    </location>
</feature>
<evidence type="ECO:0000256" key="3">
    <source>
        <dbReference type="ARBA" id="ARBA00022840"/>
    </source>
</evidence>
<proteinExistence type="predicted"/>
<dbReference type="PROSITE" id="PS50893">
    <property type="entry name" value="ABC_TRANSPORTER_2"/>
    <property type="match status" value="1"/>
</dbReference>
<dbReference type="SUPFAM" id="SSF52540">
    <property type="entry name" value="P-loop containing nucleoside triphosphate hydrolases"/>
    <property type="match status" value="1"/>
</dbReference>
<protein>
    <submittedName>
        <fullName evidence="5">ABC transporter ATP-binding protein</fullName>
    </submittedName>
</protein>
<dbReference type="GO" id="GO:0005524">
    <property type="term" value="F:ATP binding"/>
    <property type="evidence" value="ECO:0007669"/>
    <property type="project" value="UniProtKB-KW"/>
</dbReference>
<dbReference type="PROSITE" id="PS00211">
    <property type="entry name" value="ABC_TRANSPORTER_1"/>
    <property type="match status" value="1"/>
</dbReference>